<evidence type="ECO:0000256" key="1">
    <source>
        <dbReference type="SAM" id="SignalP"/>
    </source>
</evidence>
<reference evidence="3 4" key="1">
    <citation type="submission" date="2024-12" db="EMBL/GenBank/DDBJ databases">
        <authorList>
            <person name="Hu S."/>
        </authorList>
    </citation>
    <scope>NUCLEOTIDE SEQUENCE [LARGE SCALE GENOMIC DNA]</scope>
    <source>
        <strain evidence="3 4">P-25</strain>
    </source>
</reference>
<feature type="signal peptide" evidence="1">
    <location>
        <begin position="1"/>
        <end position="31"/>
    </location>
</feature>
<evidence type="ECO:0000313" key="4">
    <source>
        <dbReference type="Proteomes" id="UP001517367"/>
    </source>
</evidence>
<evidence type="ECO:0000313" key="3">
    <source>
        <dbReference type="EMBL" id="MFN0292588.1"/>
    </source>
</evidence>
<organism evidence="3 4">
    <name type="scientific">Pedobacter helvus</name>
    <dbReference type="NCBI Taxonomy" id="2563444"/>
    <lineage>
        <taxon>Bacteria</taxon>
        <taxon>Pseudomonadati</taxon>
        <taxon>Bacteroidota</taxon>
        <taxon>Sphingobacteriia</taxon>
        <taxon>Sphingobacteriales</taxon>
        <taxon>Sphingobacteriaceae</taxon>
        <taxon>Pedobacter</taxon>
    </lineage>
</organism>
<dbReference type="Proteomes" id="UP001517367">
    <property type="component" value="Unassembled WGS sequence"/>
</dbReference>
<dbReference type="InterPro" id="IPR040925">
    <property type="entry name" value="HepII_C"/>
</dbReference>
<dbReference type="SUPFAM" id="SSF48230">
    <property type="entry name" value="Chondroitin AC/alginate lyase"/>
    <property type="match status" value="1"/>
</dbReference>
<feature type="domain" description="Heparinase II C-terminal" evidence="2">
    <location>
        <begin position="833"/>
        <end position="908"/>
    </location>
</feature>
<keyword evidence="1" id="KW-0732">Signal</keyword>
<dbReference type="Gene3D" id="1.50.10.100">
    <property type="entry name" value="Chondroitin AC/alginate lyase"/>
    <property type="match status" value="1"/>
</dbReference>
<keyword evidence="4" id="KW-1185">Reference proteome</keyword>
<accession>A0ABW9JLG1</accession>
<dbReference type="Pfam" id="PF18675">
    <property type="entry name" value="HepII_C"/>
    <property type="match status" value="1"/>
</dbReference>
<evidence type="ECO:0000259" key="2">
    <source>
        <dbReference type="Pfam" id="PF18675"/>
    </source>
</evidence>
<comment type="caution">
    <text evidence="3">The sequence shown here is derived from an EMBL/GenBank/DDBJ whole genome shotgun (WGS) entry which is preliminary data.</text>
</comment>
<name>A0ABW9JLG1_9SPHI</name>
<gene>
    <name evidence="3" type="ORF">E5L68_014380</name>
</gene>
<proteinExistence type="predicted"/>
<protein>
    <recommendedName>
        <fullName evidence="2">Heparinase II C-terminal domain-containing protein</fullName>
    </recommendedName>
</protein>
<dbReference type="Gene3D" id="2.60.40.2750">
    <property type="match status" value="1"/>
</dbReference>
<feature type="chain" id="PRO_5046245732" description="Heparinase II C-terminal domain-containing protein" evidence="1">
    <location>
        <begin position="32"/>
        <end position="913"/>
    </location>
</feature>
<dbReference type="RefSeq" id="WP_138731166.1">
    <property type="nucleotide sequence ID" value="NZ_SRMP02000027.1"/>
</dbReference>
<sequence>MFRIYLVKTVNKGKLVMAFLCSLFVFQVVFAQQHQVELKSLQLENKKAKVNNQVVKTSLNGQSAFYLDGINRNLETDVLPDLEWMVQVPKSGWYILEAETEPVDFEKLKKEDQTGKLTLKAKFQNGNDRPTFRIVYDVHKGGLQELGKFEFRSKNQKLKVWLPANLALKRLSIKPYVAPVPPADAENYVPKIVPPSGHPRLWVNQETLPIIRRRTLDTAHQAAWATVKAKAELPFKFAFDSNKEMFHDEKLESVIEAKAFYYLITEDRKVGAEAVQLALDYLSVLEFGNVTYGDITREVGRAMYTASLVYDWCYPLMNAVGRAQLRKDLMRLATDMEMGWPPFYGIESVVNGHGNEAQICRDYLSMSIAIYDEDPLPYKYTSYWILDQLVPLRKFEYQSPRHNQGIDYGGYRFGWEMHAAWLYYRMLGYPVFDDNIKNLPYYWLYMRTPDGKMLRDGDMFNVKYSASENFYWKNPQTMLLCYAYSGNRLIKGEFVKQGGLKDNPVLFLLLDDPALKPDFDLNQLPLTKDFGPVLNSMIARTGWEEHKNSGNVVVELKGGGFHFGNHQHADAGALQIYHRGIQVGDLGLYLSYGSPYDFNFNKRSISHSMMLVRDPKEPLLFRTKTNDGGTRFSQRFPRTVKEVLSDSWFQTGFVRSSALGSDPLKPSFSYFNIDVTNAYSEKVEAYTKSMLFLNLKRADVPAVMVLLDRVVSKSADMKKYWQINTIKKPVYNNGKFILSNSFAGEEAVTYVNMIKPSLVDRHYQVLSGDSSTLVFEDFYTVKSLWPEASGSRIMVSPKKDNKLAEFATIFQMTEKGAQELAVEVEEKGNYFYLKVADKVIILAKSDTFLDEEIEINVPKNGKFEVICAGLRTGFWNIKNVKKGVSQNQNVLKDQNTIVWEAESGSYLLSPSRK</sequence>
<dbReference type="EMBL" id="SRMP02000027">
    <property type="protein sequence ID" value="MFN0292588.1"/>
    <property type="molecule type" value="Genomic_DNA"/>
</dbReference>
<dbReference type="InterPro" id="IPR008929">
    <property type="entry name" value="Chondroitin_lyas"/>
</dbReference>
<dbReference type="Gene3D" id="2.70.98.70">
    <property type="match status" value="1"/>
</dbReference>